<evidence type="ECO:0000313" key="1">
    <source>
        <dbReference type="EMBL" id="PTK32242.1"/>
    </source>
</evidence>
<evidence type="ECO:0000313" key="2">
    <source>
        <dbReference type="Proteomes" id="UP000241540"/>
    </source>
</evidence>
<reference evidence="1 2" key="1">
    <citation type="journal article" date="2016" name="Front. Microbiol.">
        <title>Comprehensive Phylogenetic Analysis of Bovine Non-aureus Staphylococci Species Based on Whole-Genome Sequencing.</title>
        <authorList>
            <person name="Naushad S."/>
            <person name="Barkema H.W."/>
            <person name="Luby C."/>
            <person name="Condas L.A."/>
            <person name="Nobrega D.B."/>
            <person name="Carson D.A."/>
            <person name="De Buck J."/>
        </authorList>
    </citation>
    <scope>NUCLEOTIDE SEQUENCE [LARGE SCALE GENOMIC DNA]</scope>
    <source>
        <strain evidence="1 2">SNUC 5336</strain>
    </source>
</reference>
<dbReference type="Proteomes" id="UP000241540">
    <property type="component" value="Unassembled WGS sequence"/>
</dbReference>
<protein>
    <submittedName>
        <fullName evidence="1">Uncharacterized protein</fullName>
    </submittedName>
</protein>
<proteinExistence type="predicted"/>
<sequence length="70" mass="8341">MLSPKPNRQFVPKNWEYLDEALQRRFNSNINHPQYSINVNDYAMSKEEIIKEAQKNGYKVTSNGDYLKFE</sequence>
<dbReference type="RefSeq" id="WP_107639848.1">
    <property type="nucleotide sequence ID" value="NZ_PZHX01000001.1"/>
</dbReference>
<organism evidence="1 2">
    <name type="scientific">Staphylococcus hominis</name>
    <dbReference type="NCBI Taxonomy" id="1290"/>
    <lineage>
        <taxon>Bacteria</taxon>
        <taxon>Bacillati</taxon>
        <taxon>Bacillota</taxon>
        <taxon>Bacilli</taxon>
        <taxon>Bacillales</taxon>
        <taxon>Staphylococcaceae</taxon>
        <taxon>Staphylococcus</taxon>
    </lineage>
</organism>
<name>A0A974KYF6_STAHO</name>
<dbReference type="AlphaFoldDB" id="A0A974KYF6"/>
<dbReference type="EMBL" id="PZHX01000001">
    <property type="protein sequence ID" value="PTK32242.1"/>
    <property type="molecule type" value="Genomic_DNA"/>
</dbReference>
<accession>A0A974KYF6</accession>
<comment type="caution">
    <text evidence="1">The sequence shown here is derived from an EMBL/GenBank/DDBJ whole genome shotgun (WGS) entry which is preliminary data.</text>
</comment>
<gene>
    <name evidence="1" type="ORF">BUZ51_00230</name>
</gene>